<dbReference type="InterPro" id="IPR021314">
    <property type="entry name" value="DUF2911"/>
</dbReference>
<evidence type="ECO:0000313" key="2">
    <source>
        <dbReference type="Proteomes" id="UP001501508"/>
    </source>
</evidence>
<sequence>MKRVGLFFAVFAATLAFVIAQKKEESPRVSAESGNVKIEYGQPSRKGRELFGPEGSPALEKYGKVWRIGANKATEITFKKDGTFGGKSVKAGTYTLFATPSEKDWTIILNGQLDQWGAYKYEQHKGKDVLQVKVPAKTFSNSEEKLTFRVAASSLDFQWGNAGFSVPIKF</sequence>
<comment type="caution">
    <text evidence="1">The sequence shown here is derived from an EMBL/GenBank/DDBJ whole genome shotgun (WGS) entry which is preliminary data.</text>
</comment>
<dbReference type="EMBL" id="BAABEY010000020">
    <property type="protein sequence ID" value="GAA4438856.1"/>
    <property type="molecule type" value="Genomic_DNA"/>
</dbReference>
<evidence type="ECO:0000313" key="1">
    <source>
        <dbReference type="EMBL" id="GAA4438856.1"/>
    </source>
</evidence>
<dbReference type="Pfam" id="PF11138">
    <property type="entry name" value="DUF2911"/>
    <property type="match status" value="1"/>
</dbReference>
<keyword evidence="2" id="KW-1185">Reference proteome</keyword>
<evidence type="ECO:0008006" key="3">
    <source>
        <dbReference type="Google" id="ProtNLM"/>
    </source>
</evidence>
<dbReference type="Proteomes" id="UP001501508">
    <property type="component" value="Unassembled WGS sequence"/>
</dbReference>
<protein>
    <recommendedName>
        <fullName evidence="3">DUF2911 domain-containing protein</fullName>
    </recommendedName>
</protein>
<name>A0ABP8LXR7_9BACT</name>
<reference evidence="2" key="1">
    <citation type="journal article" date="2019" name="Int. J. Syst. Evol. Microbiol.">
        <title>The Global Catalogue of Microorganisms (GCM) 10K type strain sequencing project: providing services to taxonomists for standard genome sequencing and annotation.</title>
        <authorList>
            <consortium name="The Broad Institute Genomics Platform"/>
            <consortium name="The Broad Institute Genome Sequencing Center for Infectious Disease"/>
            <person name="Wu L."/>
            <person name="Ma J."/>
        </authorList>
    </citation>
    <scope>NUCLEOTIDE SEQUENCE [LARGE SCALE GENOMIC DNA]</scope>
    <source>
        <strain evidence="2">JCM 31920</strain>
    </source>
</reference>
<dbReference type="RefSeq" id="WP_345028490.1">
    <property type="nucleotide sequence ID" value="NZ_BAABEY010000020.1"/>
</dbReference>
<accession>A0ABP8LXR7</accession>
<gene>
    <name evidence="1" type="ORF">GCM10023091_20080</name>
</gene>
<proteinExistence type="predicted"/>
<organism evidence="1 2">
    <name type="scientific">Ravibacter arvi</name>
    <dbReference type="NCBI Taxonomy" id="2051041"/>
    <lineage>
        <taxon>Bacteria</taxon>
        <taxon>Pseudomonadati</taxon>
        <taxon>Bacteroidota</taxon>
        <taxon>Cytophagia</taxon>
        <taxon>Cytophagales</taxon>
        <taxon>Spirosomataceae</taxon>
        <taxon>Ravibacter</taxon>
    </lineage>
</organism>